<dbReference type="NCBIfam" id="TIGR04057">
    <property type="entry name" value="SusC_RagA_signa"/>
    <property type="match status" value="1"/>
</dbReference>
<dbReference type="InterPro" id="IPR012910">
    <property type="entry name" value="Plug_dom"/>
</dbReference>
<feature type="domain" description="TonB-dependent receptor plug" evidence="8">
    <location>
        <begin position="116"/>
        <end position="223"/>
    </location>
</feature>
<keyword evidence="4 7" id="KW-0812">Transmembrane</keyword>
<dbReference type="Pfam" id="PF07715">
    <property type="entry name" value="Plug"/>
    <property type="match status" value="1"/>
</dbReference>
<comment type="similarity">
    <text evidence="7">Belongs to the TonB-dependent receptor family.</text>
</comment>
<dbReference type="SUPFAM" id="SSF49464">
    <property type="entry name" value="Carboxypeptidase regulatory domain-like"/>
    <property type="match status" value="1"/>
</dbReference>
<dbReference type="Gene3D" id="2.40.170.20">
    <property type="entry name" value="TonB-dependent receptor, beta-barrel domain"/>
    <property type="match status" value="1"/>
</dbReference>
<dbReference type="RefSeq" id="WP_090632566.1">
    <property type="nucleotide sequence ID" value="NZ_FOQO01000018.1"/>
</dbReference>
<dbReference type="Proteomes" id="UP000198670">
    <property type="component" value="Unassembled WGS sequence"/>
</dbReference>
<reference evidence="9 10" key="1">
    <citation type="submission" date="2016-10" db="EMBL/GenBank/DDBJ databases">
        <authorList>
            <person name="de Groot N.N."/>
        </authorList>
    </citation>
    <scope>NUCLEOTIDE SEQUENCE [LARGE SCALE GENOMIC DNA]</scope>
    <source>
        <strain evidence="9 10">RK1</strain>
    </source>
</reference>
<dbReference type="AlphaFoldDB" id="A0A1I3VMI0"/>
<dbReference type="InterPro" id="IPR008969">
    <property type="entry name" value="CarboxyPept-like_regulatory"/>
</dbReference>
<evidence type="ECO:0000256" key="1">
    <source>
        <dbReference type="ARBA" id="ARBA00004571"/>
    </source>
</evidence>
<sequence>MRCLLVALCVITQCVYVYGQVTVRGKVISADDGVPLAEASMHLVSTGRSFSSRADGAFTFRITGTDTLVVTHVGYTTQRIAVNGQTASLHIQMSRQDNLLDVVEVSTGYYNVPLDRATGSFAHVDNALLNRSVSMDIISRLEGVVPGLQFDRRSVTGEQDGGPELRVRGLVTLESESAPLIVVDGFPYEGDINSISPNDVESITVLRDAAAASIWGARAGNGVIVVTTKQGRFGQRAKISLNSNWNIGTKPDLHYNQNRLPSTTVMDIEKELFHRDTYEENPRTVLPYYVELLIQNRDGLLSDAALAEQETMLRNTDVRREALDFLYQSEITRQSSVNISGGSDTYRYYMSAGHDGYQGLLKGNGGDRLALNMQNTFRPVENLEITGGVWYTNQRRHTNGLSLNDLSQSVGNSVSPYTRLADAGGTPLSIPYALRWAYQQDAENQGLLDWGFRPLDEINLRDSKSYGQEFRMNGGLRYSFLKSFNLHVSYQFRQGRSGSENYHAPQTYYVRDLVNRFTGPDGEQVIPYNGIYDMNATQMNTSQSGRLQLNYERLLEGNHRIVALAGAEIRGQIQERAPGFRLYNFDPDFLTGTNTFDYLTNYPVRPEGSSRIPAPDDSRLKYIDRYLSYFGNASYTYRDRYTLTGSLRWDGSNLFGVKANQKGVPLWSVGAGWNIADERFFPKDIFSRLKLRATYGSAGNVNKQVSAFPVVSYSLESRTQLQRGLIRSAGNPSLRWEQVNTLNTGLDFGFARNRISGSLEYYVKKASDLIGEDYLAPSTGSFYRLTSPIPNRINYANMESRGLDVQLSVGILQQAFKWNVTTWGSWVVNKITHFNVRETENVSNYLSNPPPVIGRSRDVLYAYPWIGLDHGTGMPLVEVDGVVGTDYDAFVQGFGIDRLLVGGVTVPPYHGALRNTFSWKGFEVSANVLWKAGHVFRRNSMAPGNEYISAQTYHMDYFKRWQKPGDEKHTDVPAYASVPHNNRSFMYQNSEVLVTKGAHIRLQDINVSYSIGRAQWDRLPVRNVRLYVYGNNLGILWRANKSGIDPDYVNAEYPPSSTYAIGLQLDF</sequence>
<evidence type="ECO:0000256" key="6">
    <source>
        <dbReference type="ARBA" id="ARBA00023237"/>
    </source>
</evidence>
<dbReference type="NCBIfam" id="TIGR04056">
    <property type="entry name" value="OMP_RagA_SusC"/>
    <property type="match status" value="1"/>
</dbReference>
<evidence type="ECO:0000256" key="7">
    <source>
        <dbReference type="PROSITE-ProRule" id="PRU01360"/>
    </source>
</evidence>
<dbReference type="InterPro" id="IPR039426">
    <property type="entry name" value="TonB-dep_rcpt-like"/>
</dbReference>
<name>A0A1I3VMI0_9SPHI</name>
<dbReference type="STRING" id="1477437.SAMN05444682_11821"/>
<dbReference type="Pfam" id="PF13715">
    <property type="entry name" value="CarbopepD_reg_2"/>
    <property type="match status" value="1"/>
</dbReference>
<accession>A0A1I3VMI0</accession>
<comment type="subcellular location">
    <subcellularLocation>
        <location evidence="1 7">Cell outer membrane</location>
        <topology evidence="1 7">Multi-pass membrane protein</topology>
    </subcellularLocation>
</comment>
<keyword evidence="3 7" id="KW-1134">Transmembrane beta strand</keyword>
<evidence type="ECO:0000259" key="8">
    <source>
        <dbReference type="Pfam" id="PF07715"/>
    </source>
</evidence>
<dbReference type="GO" id="GO:0009279">
    <property type="term" value="C:cell outer membrane"/>
    <property type="evidence" value="ECO:0007669"/>
    <property type="project" value="UniProtKB-SubCell"/>
</dbReference>
<dbReference type="PROSITE" id="PS52016">
    <property type="entry name" value="TONB_DEPENDENT_REC_3"/>
    <property type="match status" value="1"/>
</dbReference>
<gene>
    <name evidence="9" type="ORF">SAMN05444682_11821</name>
</gene>
<evidence type="ECO:0000256" key="3">
    <source>
        <dbReference type="ARBA" id="ARBA00022452"/>
    </source>
</evidence>
<keyword evidence="2 7" id="KW-0813">Transport</keyword>
<dbReference type="InterPro" id="IPR036942">
    <property type="entry name" value="Beta-barrel_TonB_sf"/>
</dbReference>
<dbReference type="SUPFAM" id="SSF56935">
    <property type="entry name" value="Porins"/>
    <property type="match status" value="1"/>
</dbReference>
<evidence type="ECO:0000313" key="9">
    <source>
        <dbReference type="EMBL" id="SFJ96445.1"/>
    </source>
</evidence>
<dbReference type="InterPro" id="IPR037066">
    <property type="entry name" value="Plug_dom_sf"/>
</dbReference>
<evidence type="ECO:0000256" key="4">
    <source>
        <dbReference type="ARBA" id="ARBA00022692"/>
    </source>
</evidence>
<dbReference type="OrthoDB" id="9768177at2"/>
<keyword evidence="5 7" id="KW-0472">Membrane</keyword>
<dbReference type="Gene3D" id="2.170.130.10">
    <property type="entry name" value="TonB-dependent receptor, plug domain"/>
    <property type="match status" value="1"/>
</dbReference>
<evidence type="ECO:0000256" key="2">
    <source>
        <dbReference type="ARBA" id="ARBA00022448"/>
    </source>
</evidence>
<evidence type="ECO:0000313" key="10">
    <source>
        <dbReference type="Proteomes" id="UP000198670"/>
    </source>
</evidence>
<keyword evidence="10" id="KW-1185">Reference proteome</keyword>
<keyword evidence="6 7" id="KW-0998">Cell outer membrane</keyword>
<dbReference type="Gene3D" id="2.60.40.1120">
    <property type="entry name" value="Carboxypeptidase-like, regulatory domain"/>
    <property type="match status" value="1"/>
</dbReference>
<evidence type="ECO:0000256" key="5">
    <source>
        <dbReference type="ARBA" id="ARBA00023136"/>
    </source>
</evidence>
<dbReference type="InterPro" id="IPR023997">
    <property type="entry name" value="TonB-dep_OMP_SusC/RagA_CS"/>
</dbReference>
<dbReference type="EMBL" id="FOQO01000018">
    <property type="protein sequence ID" value="SFJ96445.1"/>
    <property type="molecule type" value="Genomic_DNA"/>
</dbReference>
<dbReference type="InterPro" id="IPR023996">
    <property type="entry name" value="TonB-dep_OMP_SusC/RagA"/>
</dbReference>
<protein>
    <submittedName>
        <fullName evidence="9">TonB-linked outer membrane protein, SusC/RagA family</fullName>
    </submittedName>
</protein>
<organism evidence="9 10">
    <name type="scientific">Parapedobacter indicus</name>
    <dbReference type="NCBI Taxonomy" id="1477437"/>
    <lineage>
        <taxon>Bacteria</taxon>
        <taxon>Pseudomonadati</taxon>
        <taxon>Bacteroidota</taxon>
        <taxon>Sphingobacteriia</taxon>
        <taxon>Sphingobacteriales</taxon>
        <taxon>Sphingobacteriaceae</taxon>
        <taxon>Parapedobacter</taxon>
    </lineage>
</organism>
<proteinExistence type="inferred from homology"/>